<name>A0A918QC48_9CAUL</name>
<dbReference type="SUPFAM" id="SSF54593">
    <property type="entry name" value="Glyoxalase/Bleomycin resistance protein/Dihydroxybiphenyl dioxygenase"/>
    <property type="match status" value="1"/>
</dbReference>
<organism evidence="2 3">
    <name type="scientific">Asticcacaulis endophyticus</name>
    <dbReference type="NCBI Taxonomy" id="1395890"/>
    <lineage>
        <taxon>Bacteria</taxon>
        <taxon>Pseudomonadati</taxon>
        <taxon>Pseudomonadota</taxon>
        <taxon>Alphaproteobacteria</taxon>
        <taxon>Caulobacterales</taxon>
        <taxon>Caulobacteraceae</taxon>
        <taxon>Asticcacaulis</taxon>
    </lineage>
</organism>
<dbReference type="PANTHER" id="PTHR35006:SF2">
    <property type="entry name" value="GLYOXALASE FAMILY PROTEIN (AFU_ORTHOLOGUE AFUA_5G14830)"/>
    <property type="match status" value="1"/>
</dbReference>
<dbReference type="Pfam" id="PF00903">
    <property type="entry name" value="Glyoxalase"/>
    <property type="match status" value="1"/>
</dbReference>
<dbReference type="InterPro" id="IPR037523">
    <property type="entry name" value="VOC_core"/>
</dbReference>
<feature type="domain" description="VOC" evidence="1">
    <location>
        <begin position="11"/>
        <end position="128"/>
    </location>
</feature>
<evidence type="ECO:0000313" key="2">
    <source>
        <dbReference type="EMBL" id="GGZ41514.1"/>
    </source>
</evidence>
<sequence length="144" mass="15728">METQSLHRGRLIDHIQLVVKDLPASQRFYEAVLAALDIPMGGTGDDYFWVDELFVSSADSPAAHGHLTGRHHLAFQAKDEAMVQAFYEAALKSGGTDNGAPGLRPYHPGYYAAFVIDPDGNNIEAVYHGPARRSADSVVVEFDE</sequence>
<reference evidence="2" key="1">
    <citation type="journal article" date="2014" name="Int. J. Syst. Evol. Microbiol.">
        <title>Complete genome sequence of Corynebacterium casei LMG S-19264T (=DSM 44701T), isolated from a smear-ripened cheese.</title>
        <authorList>
            <consortium name="US DOE Joint Genome Institute (JGI-PGF)"/>
            <person name="Walter F."/>
            <person name="Albersmeier A."/>
            <person name="Kalinowski J."/>
            <person name="Ruckert C."/>
        </authorList>
    </citation>
    <scope>NUCLEOTIDE SEQUENCE</scope>
    <source>
        <strain evidence="2">KCTC 32296</strain>
    </source>
</reference>
<dbReference type="PANTHER" id="PTHR35006">
    <property type="entry name" value="GLYOXALASE FAMILY PROTEIN (AFU_ORTHOLOGUE AFUA_5G14830)"/>
    <property type="match status" value="1"/>
</dbReference>
<dbReference type="CDD" id="cd07262">
    <property type="entry name" value="VOC_like"/>
    <property type="match status" value="1"/>
</dbReference>
<accession>A0A918QC48</accession>
<comment type="caution">
    <text evidence="2">The sequence shown here is derived from an EMBL/GenBank/DDBJ whole genome shotgun (WGS) entry which is preliminary data.</text>
</comment>
<dbReference type="Proteomes" id="UP000662572">
    <property type="component" value="Unassembled WGS sequence"/>
</dbReference>
<gene>
    <name evidence="2" type="ORF">GCM10011273_30190</name>
</gene>
<dbReference type="Gene3D" id="3.10.180.10">
    <property type="entry name" value="2,3-Dihydroxybiphenyl 1,2-Dioxygenase, domain 1"/>
    <property type="match status" value="1"/>
</dbReference>
<proteinExistence type="predicted"/>
<dbReference type="PROSITE" id="PS51819">
    <property type="entry name" value="VOC"/>
    <property type="match status" value="1"/>
</dbReference>
<dbReference type="InterPro" id="IPR004360">
    <property type="entry name" value="Glyas_Fos-R_dOase_dom"/>
</dbReference>
<dbReference type="InterPro" id="IPR029068">
    <property type="entry name" value="Glyas_Bleomycin-R_OHBP_Dase"/>
</dbReference>
<reference evidence="2" key="2">
    <citation type="submission" date="2020-09" db="EMBL/GenBank/DDBJ databases">
        <authorList>
            <person name="Sun Q."/>
            <person name="Kim S."/>
        </authorList>
    </citation>
    <scope>NUCLEOTIDE SEQUENCE</scope>
    <source>
        <strain evidence="2">KCTC 32296</strain>
    </source>
</reference>
<dbReference type="EMBL" id="BMZB01000005">
    <property type="protein sequence ID" value="GGZ41514.1"/>
    <property type="molecule type" value="Genomic_DNA"/>
</dbReference>
<protein>
    <submittedName>
        <fullName evidence="2">Glyoxalase</fullName>
    </submittedName>
</protein>
<evidence type="ECO:0000313" key="3">
    <source>
        <dbReference type="Proteomes" id="UP000662572"/>
    </source>
</evidence>
<dbReference type="RefSeq" id="WP_189488094.1">
    <property type="nucleotide sequence ID" value="NZ_BMZB01000005.1"/>
</dbReference>
<evidence type="ECO:0000259" key="1">
    <source>
        <dbReference type="PROSITE" id="PS51819"/>
    </source>
</evidence>
<dbReference type="AlphaFoldDB" id="A0A918QC48"/>
<keyword evidence="3" id="KW-1185">Reference proteome</keyword>